<evidence type="ECO:0000256" key="1">
    <source>
        <dbReference type="ARBA" id="ARBA00023002"/>
    </source>
</evidence>
<dbReference type="EMBL" id="BONK01000021">
    <property type="protein sequence ID" value="GIG23622.1"/>
    <property type="molecule type" value="Genomic_DNA"/>
</dbReference>
<keyword evidence="2" id="KW-0503">Monooxygenase</keyword>
<dbReference type="AlphaFoldDB" id="A0A919P581"/>
<keyword evidence="1" id="KW-0560">Oxidoreductase</keyword>
<dbReference type="SUPFAM" id="SSF51905">
    <property type="entry name" value="FAD/NAD(P)-binding domain"/>
    <property type="match status" value="2"/>
</dbReference>
<gene>
    <name evidence="2" type="ORF">Cch01nite_43460</name>
</gene>
<organism evidence="2 3">
    <name type="scientific">Cellulomonas chitinilytica</name>
    <dbReference type="NCBI Taxonomy" id="398759"/>
    <lineage>
        <taxon>Bacteria</taxon>
        <taxon>Bacillati</taxon>
        <taxon>Actinomycetota</taxon>
        <taxon>Actinomycetes</taxon>
        <taxon>Micrococcales</taxon>
        <taxon>Cellulomonadaceae</taxon>
        <taxon>Cellulomonas</taxon>
    </lineage>
</organism>
<keyword evidence="3" id="KW-1185">Reference proteome</keyword>
<protein>
    <submittedName>
        <fullName evidence="2">Monooxygenase</fullName>
    </submittedName>
</protein>
<dbReference type="PRINTS" id="PR00469">
    <property type="entry name" value="PNDRDTASEII"/>
</dbReference>
<name>A0A919P581_9CELL</name>
<dbReference type="GO" id="GO:0050660">
    <property type="term" value="F:flavin adenine dinucleotide binding"/>
    <property type="evidence" value="ECO:0007669"/>
    <property type="project" value="TreeGrafter"/>
</dbReference>
<dbReference type="Proteomes" id="UP000632740">
    <property type="component" value="Unassembled WGS sequence"/>
</dbReference>
<dbReference type="PANTHER" id="PTHR43539">
    <property type="entry name" value="FLAVIN-BINDING MONOOXYGENASE-LIKE PROTEIN (AFU_ORTHOLOGUE AFUA_4G09220)"/>
    <property type="match status" value="1"/>
</dbReference>
<dbReference type="PANTHER" id="PTHR43539:SF78">
    <property type="entry name" value="FLAVIN-CONTAINING MONOOXYGENASE"/>
    <property type="match status" value="1"/>
</dbReference>
<dbReference type="InterPro" id="IPR036188">
    <property type="entry name" value="FAD/NAD-bd_sf"/>
</dbReference>
<dbReference type="RefSeq" id="WP_203758623.1">
    <property type="nucleotide sequence ID" value="NZ_BONK01000021.1"/>
</dbReference>
<evidence type="ECO:0000313" key="2">
    <source>
        <dbReference type="EMBL" id="GIG23622.1"/>
    </source>
</evidence>
<dbReference type="Gene3D" id="3.50.50.60">
    <property type="entry name" value="FAD/NAD(P)-binding domain"/>
    <property type="match status" value="1"/>
</dbReference>
<dbReference type="PRINTS" id="PR00368">
    <property type="entry name" value="FADPNR"/>
</dbReference>
<dbReference type="Pfam" id="PF13738">
    <property type="entry name" value="Pyr_redox_3"/>
    <property type="match status" value="1"/>
</dbReference>
<sequence length="370" mass="39050">MVAETLWDVVVIGAGQAGLASARALRRHGLHTVVLESRAQPTGSWPGYYDSLRLFSPARFSALPGLPFPGDPDRYPARDDVVAYLREYADLLDVEIRCATTVATVDHDPEGFAMTTEAGDVVRGRAVVSATGAFTRPEIPVVPGAGLFGGAQLHSGAYRSPAAFADRRVAVVGGGNSAVQIAHELAAVADVTLVTRSPIRFRPQRIAGRDVHLWLHRSGLDIAPGAVTRRLVRTTTVLDPGGYAAALAAGRIRQRPMFEALDETGARWADGATQRLDAIVWATGFRPALQHLRPLGLGDDAPTHRGGVSTTVPGLAFVGLEMQRSFSSSTLRGVGRDAAHVGARIAARLGGRARALRGPAGRLIAHAGQA</sequence>
<reference evidence="2" key="1">
    <citation type="submission" date="2021-01" db="EMBL/GenBank/DDBJ databases">
        <title>Whole genome shotgun sequence of Cellulomonas chitinilytica NBRC 110799.</title>
        <authorList>
            <person name="Komaki H."/>
            <person name="Tamura T."/>
        </authorList>
    </citation>
    <scope>NUCLEOTIDE SEQUENCE</scope>
    <source>
        <strain evidence="2">NBRC 110799</strain>
    </source>
</reference>
<evidence type="ECO:0000313" key="3">
    <source>
        <dbReference type="Proteomes" id="UP000632740"/>
    </source>
</evidence>
<dbReference type="InterPro" id="IPR050982">
    <property type="entry name" value="Auxin_biosynth/cation_transpt"/>
</dbReference>
<comment type="caution">
    <text evidence="2">The sequence shown here is derived from an EMBL/GenBank/DDBJ whole genome shotgun (WGS) entry which is preliminary data.</text>
</comment>
<accession>A0A919P581</accession>
<dbReference type="GO" id="GO:0004497">
    <property type="term" value="F:monooxygenase activity"/>
    <property type="evidence" value="ECO:0007669"/>
    <property type="project" value="UniProtKB-KW"/>
</dbReference>
<proteinExistence type="predicted"/>